<feature type="domain" description="MaoC-like" evidence="1">
    <location>
        <begin position="162"/>
        <end position="271"/>
    </location>
</feature>
<dbReference type="Gene3D" id="3.10.129.10">
    <property type="entry name" value="Hotdog Thioesterase"/>
    <property type="match status" value="1"/>
</dbReference>
<comment type="caution">
    <text evidence="3">The sequence shown here is derived from an EMBL/GenBank/DDBJ whole genome shotgun (WGS) entry which is preliminary data.</text>
</comment>
<dbReference type="InterPro" id="IPR054357">
    <property type="entry name" value="MFE-2_N"/>
</dbReference>
<dbReference type="InterPro" id="IPR002539">
    <property type="entry name" value="MaoC-like_dom"/>
</dbReference>
<reference evidence="3 4" key="1">
    <citation type="journal article" date="2017" name="Int. J. Syst. Evol. Microbiol.">
        <title>Ramlibacter alkalitolerans sp. nov., alkali-tolerant bacterium isolated from soil of ginseng.</title>
        <authorList>
            <person name="Lee D.H."/>
            <person name="Cha C.J."/>
        </authorList>
    </citation>
    <scope>NUCLEOTIDE SEQUENCE [LARGE SCALE GENOMIC DNA]</scope>
    <source>
        <strain evidence="3 4">KACC 19305</strain>
    </source>
</reference>
<organism evidence="3 4">
    <name type="scientific">Ramlibacter alkalitolerans</name>
    <dbReference type="NCBI Taxonomy" id="2039631"/>
    <lineage>
        <taxon>Bacteria</taxon>
        <taxon>Pseudomonadati</taxon>
        <taxon>Pseudomonadota</taxon>
        <taxon>Betaproteobacteria</taxon>
        <taxon>Burkholderiales</taxon>
        <taxon>Comamonadaceae</taxon>
        <taxon>Ramlibacter</taxon>
    </lineage>
</organism>
<dbReference type="RefSeq" id="WP_201688680.1">
    <property type="nucleotide sequence ID" value="NZ_JAEQND010000004.1"/>
</dbReference>
<evidence type="ECO:0000313" key="3">
    <source>
        <dbReference type="EMBL" id="MBL0425263.1"/>
    </source>
</evidence>
<gene>
    <name evidence="3" type="ORF">JI746_09090</name>
</gene>
<evidence type="ECO:0000313" key="4">
    <source>
        <dbReference type="Proteomes" id="UP000622707"/>
    </source>
</evidence>
<dbReference type="Pfam" id="PF22622">
    <property type="entry name" value="MFE-2_hydrat-2_N"/>
    <property type="match status" value="1"/>
</dbReference>
<dbReference type="PANTHER" id="PTHR13078:SF56">
    <property type="entry name" value="PEROXISOMAL MULTIFUNCTIONAL ENZYME TYPE 2"/>
    <property type="match status" value="1"/>
</dbReference>
<proteinExistence type="predicted"/>
<keyword evidence="4" id="KW-1185">Reference proteome</keyword>
<feature type="domain" description="Peroxisomal multifunctional enzyme type 2-like N-terminal" evidence="2">
    <location>
        <begin position="19"/>
        <end position="145"/>
    </location>
</feature>
<dbReference type="Pfam" id="PF01575">
    <property type="entry name" value="MaoC_dehydratas"/>
    <property type="match status" value="1"/>
</dbReference>
<name>A0ABS1JM08_9BURK</name>
<dbReference type="EMBL" id="JAEQND010000004">
    <property type="protein sequence ID" value="MBL0425263.1"/>
    <property type="molecule type" value="Genomic_DNA"/>
</dbReference>
<dbReference type="PANTHER" id="PTHR13078">
    <property type="entry name" value="PEROXISOMAL MULTIFUNCTIONAL ENZYME TYPE 2-RELATED"/>
    <property type="match status" value="1"/>
</dbReference>
<dbReference type="InterPro" id="IPR029069">
    <property type="entry name" value="HotDog_dom_sf"/>
</dbReference>
<evidence type="ECO:0000259" key="1">
    <source>
        <dbReference type="Pfam" id="PF01575"/>
    </source>
</evidence>
<evidence type="ECO:0000259" key="2">
    <source>
        <dbReference type="Pfam" id="PF22622"/>
    </source>
</evidence>
<dbReference type="Proteomes" id="UP000622707">
    <property type="component" value="Unassembled WGS sequence"/>
</dbReference>
<accession>A0ABS1JM08</accession>
<sequence>MIDPKQLFSAQIPEIEQRYGWRDCALYALGIGVGLDPMDEADLPFLDETRLKVHPSMADVLGYPGFWMRDPSFGIDAVRTVHGEHAFRIHRPLPAEGHVRGVSRIVDLVDKGRERGALVYVEREIRDVATNELLATVNQTVFCRGDGGFGGKTEAPAPHPLPDRAPDTAIEHPTSPQGALVYRLSGDYNPLHSDPRAARAAGFERPILHGLATFGATCHGLMKRLCDSDPAAVRALGGRFSAPVFPGDTLRIEIWREGRGRFAYRTSVPARQVVVVNNGWFEVAA</sequence>
<dbReference type="CDD" id="cd03448">
    <property type="entry name" value="HDE_HSD"/>
    <property type="match status" value="1"/>
</dbReference>
<dbReference type="SUPFAM" id="SSF54637">
    <property type="entry name" value="Thioesterase/thiol ester dehydrase-isomerase"/>
    <property type="match status" value="2"/>
</dbReference>
<protein>
    <submittedName>
        <fullName evidence="3">MaoC family dehydratase N-terminal domain-containing protein</fullName>
    </submittedName>
</protein>